<organism evidence="1 2">
    <name type="scientific">Microdochium bolleyi</name>
    <dbReference type="NCBI Taxonomy" id="196109"/>
    <lineage>
        <taxon>Eukaryota</taxon>
        <taxon>Fungi</taxon>
        <taxon>Dikarya</taxon>
        <taxon>Ascomycota</taxon>
        <taxon>Pezizomycotina</taxon>
        <taxon>Sordariomycetes</taxon>
        <taxon>Xylariomycetidae</taxon>
        <taxon>Xylariales</taxon>
        <taxon>Microdochiaceae</taxon>
        <taxon>Microdochium</taxon>
    </lineage>
</organism>
<dbReference type="OrthoDB" id="3557394at2759"/>
<dbReference type="PANTHER" id="PTHR24148">
    <property type="entry name" value="ANKYRIN REPEAT DOMAIN-CONTAINING PROTEIN 39 HOMOLOG-RELATED"/>
    <property type="match status" value="1"/>
</dbReference>
<proteinExistence type="predicted"/>
<reference evidence="2" key="1">
    <citation type="submission" date="2016-02" db="EMBL/GenBank/DDBJ databases">
        <title>Draft genome sequence of Microdochium bolleyi, a fungal endophyte of beachgrass.</title>
        <authorList>
            <consortium name="DOE Joint Genome Institute"/>
            <person name="David A.S."/>
            <person name="May G."/>
            <person name="Haridas S."/>
            <person name="Lim J."/>
            <person name="Wang M."/>
            <person name="Labutti K."/>
            <person name="Lipzen A."/>
            <person name="Barry K."/>
            <person name="Grigoriev I.V."/>
        </authorList>
    </citation>
    <scope>NUCLEOTIDE SEQUENCE [LARGE SCALE GENOMIC DNA]</scope>
    <source>
        <strain evidence="2">J235TASD1</strain>
    </source>
</reference>
<dbReference type="Proteomes" id="UP000070501">
    <property type="component" value="Unassembled WGS sequence"/>
</dbReference>
<dbReference type="PANTHER" id="PTHR24148:SF82">
    <property type="entry name" value="HETEROKARYON INCOMPATIBILITY DOMAIN-CONTAINING PROTEIN"/>
    <property type="match status" value="1"/>
</dbReference>
<accession>A0A136J8P7</accession>
<dbReference type="EMBL" id="KQ964248">
    <property type="protein sequence ID" value="KXJ93512.1"/>
    <property type="molecule type" value="Genomic_DNA"/>
</dbReference>
<dbReference type="AlphaFoldDB" id="A0A136J8P7"/>
<evidence type="ECO:0008006" key="3">
    <source>
        <dbReference type="Google" id="ProtNLM"/>
    </source>
</evidence>
<dbReference type="InParanoid" id="A0A136J8P7"/>
<keyword evidence="2" id="KW-1185">Reference proteome</keyword>
<evidence type="ECO:0000313" key="1">
    <source>
        <dbReference type="EMBL" id="KXJ93512.1"/>
    </source>
</evidence>
<evidence type="ECO:0000313" key="2">
    <source>
        <dbReference type="Proteomes" id="UP000070501"/>
    </source>
</evidence>
<protein>
    <recommendedName>
        <fullName evidence="3">Heterokaryon incompatibility domain-containing protein</fullName>
    </recommendedName>
</protein>
<gene>
    <name evidence="1" type="ORF">Micbo1qcDRAFT_161532</name>
</gene>
<name>A0A136J8P7_9PEZI</name>
<feature type="non-terminal residue" evidence="1">
    <location>
        <position position="90"/>
    </location>
</feature>
<dbReference type="STRING" id="196109.A0A136J8P7"/>
<dbReference type="InterPro" id="IPR052895">
    <property type="entry name" value="HetReg/Transcr_Mod"/>
</dbReference>
<sequence>MGLPPDAVDPAWVGHELPDKDSDEWLPVMRIAQRPWFQRLWIVQEFVLARDVVFYCGTRTVHWGHLFAIRVTFRDARTMSMKLLYDDKFK</sequence>